<gene>
    <name evidence="1" type="ORF">PSYICH_LOCUS429</name>
</gene>
<protein>
    <submittedName>
        <fullName evidence="1">Uncharacterized protein</fullName>
    </submittedName>
</protein>
<evidence type="ECO:0000313" key="1">
    <source>
        <dbReference type="EMBL" id="CAH1099693.1"/>
    </source>
</evidence>
<dbReference type="Proteomes" id="UP001153636">
    <property type="component" value="Chromosome 1"/>
</dbReference>
<dbReference type="EMBL" id="OV651813">
    <property type="protein sequence ID" value="CAH1099693.1"/>
    <property type="molecule type" value="Genomic_DNA"/>
</dbReference>
<reference evidence="1" key="1">
    <citation type="submission" date="2022-01" db="EMBL/GenBank/DDBJ databases">
        <authorList>
            <person name="King R."/>
        </authorList>
    </citation>
    <scope>NUCLEOTIDE SEQUENCE</scope>
</reference>
<dbReference type="OrthoDB" id="6779177at2759"/>
<sequence length="122" mass="14389">MPRTKQERHYHRYPDELAILYQICCWGDSRHLSIVGHSYLPPDRIFGKIEKVVKRKEVIIIDPKEYSTIFSEFATVLDMESDFDVFDWKKAVETHVKPPSQWHFQFSSAKRMIIKKEASSSG</sequence>
<name>A0A9P0G4I8_9CUCU</name>
<proteinExistence type="predicted"/>
<organism evidence="1 2">
    <name type="scientific">Psylliodes chrysocephalus</name>
    <dbReference type="NCBI Taxonomy" id="3402493"/>
    <lineage>
        <taxon>Eukaryota</taxon>
        <taxon>Metazoa</taxon>
        <taxon>Ecdysozoa</taxon>
        <taxon>Arthropoda</taxon>
        <taxon>Hexapoda</taxon>
        <taxon>Insecta</taxon>
        <taxon>Pterygota</taxon>
        <taxon>Neoptera</taxon>
        <taxon>Endopterygota</taxon>
        <taxon>Coleoptera</taxon>
        <taxon>Polyphaga</taxon>
        <taxon>Cucujiformia</taxon>
        <taxon>Chrysomeloidea</taxon>
        <taxon>Chrysomelidae</taxon>
        <taxon>Galerucinae</taxon>
        <taxon>Alticini</taxon>
        <taxon>Psylliodes</taxon>
    </lineage>
</organism>
<evidence type="ECO:0000313" key="2">
    <source>
        <dbReference type="Proteomes" id="UP001153636"/>
    </source>
</evidence>
<dbReference type="AlphaFoldDB" id="A0A9P0G4I8"/>
<accession>A0A9P0G4I8</accession>
<keyword evidence="2" id="KW-1185">Reference proteome</keyword>